<evidence type="ECO:0000313" key="1">
    <source>
        <dbReference type="EMBL" id="KKK91436.1"/>
    </source>
</evidence>
<protein>
    <submittedName>
        <fullName evidence="1">Uncharacterized protein</fullName>
    </submittedName>
</protein>
<feature type="non-terminal residue" evidence="1">
    <location>
        <position position="39"/>
    </location>
</feature>
<gene>
    <name evidence="1" type="ORF">LCGC14_2712950</name>
</gene>
<accession>A0A0F9C473</accession>
<sequence>MGGRQSVPFPLAAYYRHLMKAVPTQVVADVAFAAVLVGP</sequence>
<comment type="caution">
    <text evidence="1">The sequence shown here is derived from an EMBL/GenBank/DDBJ whole genome shotgun (WGS) entry which is preliminary data.</text>
</comment>
<organism evidence="1">
    <name type="scientific">marine sediment metagenome</name>
    <dbReference type="NCBI Taxonomy" id="412755"/>
    <lineage>
        <taxon>unclassified sequences</taxon>
        <taxon>metagenomes</taxon>
        <taxon>ecological metagenomes</taxon>
    </lineage>
</organism>
<proteinExistence type="predicted"/>
<name>A0A0F9C473_9ZZZZ</name>
<dbReference type="EMBL" id="LAZR01048650">
    <property type="protein sequence ID" value="KKK91436.1"/>
    <property type="molecule type" value="Genomic_DNA"/>
</dbReference>
<reference evidence="1" key="1">
    <citation type="journal article" date="2015" name="Nature">
        <title>Complex archaea that bridge the gap between prokaryotes and eukaryotes.</title>
        <authorList>
            <person name="Spang A."/>
            <person name="Saw J.H."/>
            <person name="Jorgensen S.L."/>
            <person name="Zaremba-Niedzwiedzka K."/>
            <person name="Martijn J."/>
            <person name="Lind A.E."/>
            <person name="van Eijk R."/>
            <person name="Schleper C."/>
            <person name="Guy L."/>
            <person name="Ettema T.J."/>
        </authorList>
    </citation>
    <scope>NUCLEOTIDE SEQUENCE</scope>
</reference>
<dbReference type="AlphaFoldDB" id="A0A0F9C473"/>